<dbReference type="InterPro" id="IPR000086">
    <property type="entry name" value="NUDIX_hydrolase_dom"/>
</dbReference>
<organism evidence="2 3">
    <name type="scientific">Cadophora malorum</name>
    <dbReference type="NCBI Taxonomy" id="108018"/>
    <lineage>
        <taxon>Eukaryota</taxon>
        <taxon>Fungi</taxon>
        <taxon>Dikarya</taxon>
        <taxon>Ascomycota</taxon>
        <taxon>Pezizomycotina</taxon>
        <taxon>Leotiomycetes</taxon>
        <taxon>Helotiales</taxon>
        <taxon>Ploettnerulaceae</taxon>
        <taxon>Cadophora</taxon>
    </lineage>
</organism>
<dbReference type="Proteomes" id="UP000664132">
    <property type="component" value="Unassembled WGS sequence"/>
</dbReference>
<proteinExistence type="predicted"/>
<dbReference type="OrthoDB" id="276276at2759"/>
<accession>A0A8H7W598</accession>
<dbReference type="InterPro" id="IPR015797">
    <property type="entry name" value="NUDIX_hydrolase-like_dom_sf"/>
</dbReference>
<dbReference type="CDD" id="cd02883">
    <property type="entry name" value="NUDIX_Hydrolase"/>
    <property type="match status" value="1"/>
</dbReference>
<keyword evidence="3" id="KW-1185">Reference proteome</keyword>
<protein>
    <recommendedName>
        <fullName evidence="1">Nudix hydrolase domain-containing protein</fullName>
    </recommendedName>
</protein>
<dbReference type="Gene3D" id="3.90.79.10">
    <property type="entry name" value="Nucleoside Triphosphate Pyrophosphohydrolase"/>
    <property type="match status" value="1"/>
</dbReference>
<name>A0A8H7W598_9HELO</name>
<dbReference type="PANTHER" id="PTHR43736:SF1">
    <property type="entry name" value="DIHYDRONEOPTERIN TRIPHOSPHATE DIPHOSPHATASE"/>
    <property type="match status" value="1"/>
</dbReference>
<dbReference type="AlphaFoldDB" id="A0A8H7W598"/>
<dbReference type="PANTHER" id="PTHR43736">
    <property type="entry name" value="ADP-RIBOSE PYROPHOSPHATASE"/>
    <property type="match status" value="1"/>
</dbReference>
<reference evidence="2" key="1">
    <citation type="submission" date="2021-02" db="EMBL/GenBank/DDBJ databases">
        <title>Genome sequence Cadophora malorum strain M34.</title>
        <authorList>
            <person name="Stefanovic E."/>
            <person name="Vu D."/>
            <person name="Scully C."/>
            <person name="Dijksterhuis J."/>
            <person name="Roader J."/>
            <person name="Houbraken J."/>
        </authorList>
    </citation>
    <scope>NUCLEOTIDE SEQUENCE</scope>
    <source>
        <strain evidence="2">M34</strain>
    </source>
</reference>
<evidence type="ECO:0000313" key="3">
    <source>
        <dbReference type="Proteomes" id="UP000664132"/>
    </source>
</evidence>
<dbReference type="SUPFAM" id="SSF55811">
    <property type="entry name" value="Nudix"/>
    <property type="match status" value="1"/>
</dbReference>
<gene>
    <name evidence="2" type="ORF">IFR04_011046</name>
</gene>
<sequence length="190" mass="21190">MEHPTPLSPFTFSPTLAPFNVPVTTYLSSPSLQHHQAIASGALIFITTSPPKILIIQRAPTDSWPNKWEIPGGGVDLEDTTILHGVAREVLEETGLTVTHIKRVVGSADGMTFVTRRGLLVVKFAFEVEVRSGEEVKLDVKEHQRYLWASEEEIRRGKMEDGYEILFTGEKHREGILEGFRARREDAGGI</sequence>
<dbReference type="PROSITE" id="PS51462">
    <property type="entry name" value="NUDIX"/>
    <property type="match status" value="1"/>
</dbReference>
<feature type="domain" description="Nudix hydrolase" evidence="1">
    <location>
        <begin position="35"/>
        <end position="173"/>
    </location>
</feature>
<evidence type="ECO:0000313" key="2">
    <source>
        <dbReference type="EMBL" id="KAG4415812.1"/>
    </source>
</evidence>
<evidence type="ECO:0000259" key="1">
    <source>
        <dbReference type="PROSITE" id="PS51462"/>
    </source>
</evidence>
<dbReference type="EMBL" id="JAFJYH010000207">
    <property type="protein sequence ID" value="KAG4415812.1"/>
    <property type="molecule type" value="Genomic_DNA"/>
</dbReference>
<comment type="caution">
    <text evidence="2">The sequence shown here is derived from an EMBL/GenBank/DDBJ whole genome shotgun (WGS) entry which is preliminary data.</text>
</comment>
<dbReference type="Pfam" id="PF00293">
    <property type="entry name" value="NUDIX"/>
    <property type="match status" value="1"/>
</dbReference>